<organism evidence="1 2">
    <name type="scientific">Wenzhouxiangella marina</name>
    <dbReference type="NCBI Taxonomy" id="1579979"/>
    <lineage>
        <taxon>Bacteria</taxon>
        <taxon>Pseudomonadati</taxon>
        <taxon>Pseudomonadota</taxon>
        <taxon>Gammaproteobacteria</taxon>
        <taxon>Chromatiales</taxon>
        <taxon>Wenzhouxiangellaceae</taxon>
        <taxon>Wenzhouxiangella</taxon>
    </lineage>
</organism>
<gene>
    <name evidence="1" type="ORF">WM2015_2661</name>
</gene>
<dbReference type="RefSeq" id="WP_082169752.1">
    <property type="nucleotide sequence ID" value="NZ_CP012154.1"/>
</dbReference>
<dbReference type="KEGG" id="wma:WM2015_2661"/>
<reference evidence="1 2" key="1">
    <citation type="submission" date="2015-07" db="EMBL/GenBank/DDBJ databases">
        <authorList>
            <person name="Noorani M."/>
        </authorList>
    </citation>
    <scope>NUCLEOTIDE SEQUENCE [LARGE SCALE GENOMIC DNA]</scope>
    <source>
        <strain evidence="1 2">KCTC 42284</strain>
    </source>
</reference>
<proteinExistence type="predicted"/>
<dbReference type="Proteomes" id="UP000066624">
    <property type="component" value="Chromosome"/>
</dbReference>
<accession>A0A0K0XZA5</accession>
<dbReference type="OrthoDB" id="289051at2"/>
<dbReference type="InterPro" id="IPR046125">
    <property type="entry name" value="DUF6122"/>
</dbReference>
<evidence type="ECO:0000313" key="1">
    <source>
        <dbReference type="EMBL" id="AKS43019.1"/>
    </source>
</evidence>
<dbReference type="STRING" id="1579979.WM2015_2661"/>
<dbReference type="EMBL" id="CP012154">
    <property type="protein sequence ID" value="AKS43019.1"/>
    <property type="molecule type" value="Genomic_DNA"/>
</dbReference>
<sequence length="115" mass="12985">MLHIALHFIVPLLLALAFYRPRWRQAFLVLIATMLVDVDHLLADPIYDPDRCSIGFHPLHTWPAIVIYGLLFLLPFLHARLSAGRKPMSGSARTLHLVGAGLLIHMALDWIDCLV</sequence>
<name>A0A0K0XZA5_9GAMM</name>
<evidence type="ECO:0000313" key="2">
    <source>
        <dbReference type="Proteomes" id="UP000066624"/>
    </source>
</evidence>
<protein>
    <submittedName>
        <fullName evidence="1">Membrane protein</fullName>
    </submittedName>
</protein>
<dbReference type="PATRIC" id="fig|1579979.3.peg.2718"/>
<keyword evidence="2" id="KW-1185">Reference proteome</keyword>
<dbReference type="AlphaFoldDB" id="A0A0K0XZA5"/>
<dbReference type="Pfam" id="PF19617">
    <property type="entry name" value="DUF6122"/>
    <property type="match status" value="1"/>
</dbReference>